<dbReference type="Pfam" id="PF08238">
    <property type="entry name" value="Sel1"/>
    <property type="match status" value="5"/>
</dbReference>
<dbReference type="PANTHER" id="PTHR11102">
    <property type="entry name" value="SEL-1-LIKE PROTEIN"/>
    <property type="match status" value="1"/>
</dbReference>
<gene>
    <name evidence="2" type="ORF">FDP25_02305</name>
</gene>
<evidence type="ECO:0000256" key="1">
    <source>
        <dbReference type="SAM" id="SignalP"/>
    </source>
</evidence>
<sequence length="284" mass="31490">MTFARIKLLGVLFLMSLGGTLWAQGFDKGRDAYNKRDFATAMRELRPLAEQGDARAQTLLGQMYSEGFKLGNDTLERDEAKAAQWTRRAAEQGHPQAQFNLGKMYDGGHGVSMDHAEAARWTLRAAEQGHTLAQHSIGVNFLVGQGVPEDGAEAAKWLRRAAEKGYPIAQRQLGELLARGDDGIPQDEVEALGWLGLYALQTGRDPAHFRLGVRYEHDPTDFVRAYMFYAISKANGFEYATEAIDSVSEKMATAEISKAQAMARDCLHSNYIDCGWRTPSTLEK</sequence>
<dbReference type="OrthoDB" id="8235393at2"/>
<feature type="signal peptide" evidence="1">
    <location>
        <begin position="1"/>
        <end position="23"/>
    </location>
</feature>
<dbReference type="SUPFAM" id="SSF81901">
    <property type="entry name" value="HCP-like"/>
    <property type="match status" value="1"/>
</dbReference>
<comment type="caution">
    <text evidence="2">The sequence shown here is derived from an EMBL/GenBank/DDBJ whole genome shotgun (WGS) entry which is preliminary data.</text>
</comment>
<keyword evidence="1" id="KW-0732">Signal</keyword>
<proteinExistence type="predicted"/>
<dbReference type="InterPro" id="IPR006597">
    <property type="entry name" value="Sel1-like"/>
</dbReference>
<keyword evidence="3" id="KW-1185">Reference proteome</keyword>
<protein>
    <submittedName>
        <fullName evidence="2">Sel1 repeat family protein</fullName>
    </submittedName>
</protein>
<dbReference type="EMBL" id="SZWE01000001">
    <property type="protein sequence ID" value="MRU14253.1"/>
    <property type="molecule type" value="Genomic_DNA"/>
</dbReference>
<dbReference type="InterPro" id="IPR011990">
    <property type="entry name" value="TPR-like_helical_dom_sf"/>
</dbReference>
<name>A0A844CX99_9RHOB</name>
<dbReference type="PANTHER" id="PTHR11102:SF160">
    <property type="entry name" value="ERAD-ASSOCIATED E3 UBIQUITIN-PROTEIN LIGASE COMPONENT HRD3"/>
    <property type="match status" value="1"/>
</dbReference>
<evidence type="ECO:0000313" key="3">
    <source>
        <dbReference type="Proteomes" id="UP000564704"/>
    </source>
</evidence>
<organism evidence="2 3">
    <name type="scientific">Roseovarius bejariae</name>
    <dbReference type="NCBI Taxonomy" id="2576383"/>
    <lineage>
        <taxon>Bacteria</taxon>
        <taxon>Pseudomonadati</taxon>
        <taxon>Pseudomonadota</taxon>
        <taxon>Alphaproteobacteria</taxon>
        <taxon>Rhodobacterales</taxon>
        <taxon>Roseobacteraceae</taxon>
        <taxon>Roseovarius</taxon>
    </lineage>
</organism>
<reference evidence="2 3" key="1">
    <citation type="submission" date="2019-05" db="EMBL/GenBank/DDBJ databases">
        <title>Roseovarius bejariae sp. nov., a moderately halophylic bacterium isolated from a saline soil in Rambla Salada (Murcia).</title>
        <authorList>
            <person name="Castro D.J."/>
            <person name="Gomez-Altuve A."/>
            <person name="Reina J.C."/>
            <person name="Rodriguez M."/>
            <person name="Sampedro I."/>
            <person name="Llamas I."/>
            <person name="Martinez-Checa F."/>
        </authorList>
    </citation>
    <scope>NUCLEOTIDE SEQUENCE [LARGE SCALE GENOMIC DNA]</scope>
    <source>
        <strain evidence="2 3">A21</strain>
    </source>
</reference>
<dbReference type="Gene3D" id="1.25.40.10">
    <property type="entry name" value="Tetratricopeptide repeat domain"/>
    <property type="match status" value="3"/>
</dbReference>
<dbReference type="Proteomes" id="UP000564704">
    <property type="component" value="Unassembled WGS sequence"/>
</dbReference>
<evidence type="ECO:0000313" key="2">
    <source>
        <dbReference type="EMBL" id="MRU14253.1"/>
    </source>
</evidence>
<dbReference type="AlphaFoldDB" id="A0A844CX99"/>
<dbReference type="SMART" id="SM00671">
    <property type="entry name" value="SEL1"/>
    <property type="match status" value="4"/>
</dbReference>
<dbReference type="RefSeq" id="WP_154148554.1">
    <property type="nucleotide sequence ID" value="NZ_SZWE01000001.1"/>
</dbReference>
<dbReference type="InterPro" id="IPR050767">
    <property type="entry name" value="Sel1_AlgK"/>
</dbReference>
<accession>A0A844CX99</accession>
<feature type="chain" id="PRO_5032478060" evidence="1">
    <location>
        <begin position="24"/>
        <end position="284"/>
    </location>
</feature>